<protein>
    <submittedName>
        <fullName evidence="2">Uncharacterized protein</fullName>
    </submittedName>
</protein>
<name>A0AAD7N5M6_9AGAR</name>
<gene>
    <name evidence="2" type="ORF">DFH07DRAFT_724958</name>
</gene>
<keyword evidence="1" id="KW-0812">Transmembrane</keyword>
<reference evidence="2" key="1">
    <citation type="submission" date="2023-03" db="EMBL/GenBank/DDBJ databases">
        <title>Massive genome expansion in bonnet fungi (Mycena s.s.) driven by repeated elements and novel gene families across ecological guilds.</title>
        <authorList>
            <consortium name="Lawrence Berkeley National Laboratory"/>
            <person name="Harder C.B."/>
            <person name="Miyauchi S."/>
            <person name="Viragh M."/>
            <person name="Kuo A."/>
            <person name="Thoen E."/>
            <person name="Andreopoulos B."/>
            <person name="Lu D."/>
            <person name="Skrede I."/>
            <person name="Drula E."/>
            <person name="Henrissat B."/>
            <person name="Morin E."/>
            <person name="Kohler A."/>
            <person name="Barry K."/>
            <person name="LaButti K."/>
            <person name="Morin E."/>
            <person name="Salamov A."/>
            <person name="Lipzen A."/>
            <person name="Mereny Z."/>
            <person name="Hegedus B."/>
            <person name="Baldrian P."/>
            <person name="Stursova M."/>
            <person name="Weitz H."/>
            <person name="Taylor A."/>
            <person name="Grigoriev I.V."/>
            <person name="Nagy L.G."/>
            <person name="Martin F."/>
            <person name="Kauserud H."/>
        </authorList>
    </citation>
    <scope>NUCLEOTIDE SEQUENCE</scope>
    <source>
        <strain evidence="2">CBHHK188m</strain>
    </source>
</reference>
<dbReference type="EMBL" id="JARJLG010000103">
    <property type="protein sequence ID" value="KAJ7745470.1"/>
    <property type="molecule type" value="Genomic_DNA"/>
</dbReference>
<feature type="non-terminal residue" evidence="2">
    <location>
        <position position="221"/>
    </location>
</feature>
<feature type="transmembrane region" description="Helical" evidence="1">
    <location>
        <begin position="157"/>
        <end position="184"/>
    </location>
</feature>
<keyword evidence="1" id="KW-0472">Membrane</keyword>
<organism evidence="2 3">
    <name type="scientific">Mycena maculata</name>
    <dbReference type="NCBI Taxonomy" id="230809"/>
    <lineage>
        <taxon>Eukaryota</taxon>
        <taxon>Fungi</taxon>
        <taxon>Dikarya</taxon>
        <taxon>Basidiomycota</taxon>
        <taxon>Agaricomycotina</taxon>
        <taxon>Agaricomycetes</taxon>
        <taxon>Agaricomycetidae</taxon>
        <taxon>Agaricales</taxon>
        <taxon>Marasmiineae</taxon>
        <taxon>Mycenaceae</taxon>
        <taxon>Mycena</taxon>
    </lineage>
</organism>
<proteinExistence type="predicted"/>
<sequence>NKLISIGTVSMYLLATVYWAVSVAKLAQRVKEYMKDPQYVRSDPFADYYTLFNVLVLINVHLDGIIMWRAWVICSRAHRKFLRIPIAFLILTAVTVGSTIVLRIVSVIKLDFGVSLVFTEIINILQMCTMGFSLISNLSVTGVIAFTAWLSKSDQILLLLMESGLLYCISAVIVLVASLIRLPWETLGDIYSPVNVQIVGAYAPVVLLLVRNHKSLNETDF</sequence>
<dbReference type="Proteomes" id="UP001215280">
    <property type="component" value="Unassembled WGS sequence"/>
</dbReference>
<feature type="transmembrane region" description="Helical" evidence="1">
    <location>
        <begin position="124"/>
        <end position="150"/>
    </location>
</feature>
<evidence type="ECO:0000313" key="2">
    <source>
        <dbReference type="EMBL" id="KAJ7745470.1"/>
    </source>
</evidence>
<comment type="caution">
    <text evidence="2">The sequence shown here is derived from an EMBL/GenBank/DDBJ whole genome shotgun (WGS) entry which is preliminary data.</text>
</comment>
<feature type="transmembrane region" description="Helical" evidence="1">
    <location>
        <begin position="190"/>
        <end position="210"/>
    </location>
</feature>
<evidence type="ECO:0000313" key="3">
    <source>
        <dbReference type="Proteomes" id="UP001215280"/>
    </source>
</evidence>
<dbReference type="AlphaFoldDB" id="A0AAD7N5M6"/>
<feature type="non-terminal residue" evidence="2">
    <location>
        <position position="1"/>
    </location>
</feature>
<keyword evidence="1" id="KW-1133">Transmembrane helix</keyword>
<feature type="transmembrane region" description="Helical" evidence="1">
    <location>
        <begin position="48"/>
        <end position="72"/>
    </location>
</feature>
<feature type="transmembrane region" description="Helical" evidence="1">
    <location>
        <begin position="84"/>
        <end position="104"/>
    </location>
</feature>
<accession>A0AAD7N5M6</accession>
<keyword evidence="3" id="KW-1185">Reference proteome</keyword>
<feature type="transmembrane region" description="Helical" evidence="1">
    <location>
        <begin position="12"/>
        <end position="28"/>
    </location>
</feature>
<evidence type="ECO:0000256" key="1">
    <source>
        <dbReference type="SAM" id="Phobius"/>
    </source>
</evidence>